<reference evidence="1" key="3">
    <citation type="journal article" date="2023" name="J. Biotechnol.">
        <title>Draft Genome Sequences of Endophytic Pseudomonas Strains, Isolated from the Interior of Brassicaceae Plants.</title>
        <authorList>
            <person name="Kaneko H."/>
            <person name="Furuya T."/>
        </authorList>
    </citation>
    <scope>NUCLEOTIDE SEQUENCE</scope>
    <source>
        <strain evidence="1">RS3R-1</strain>
    </source>
</reference>
<gene>
    <name evidence="1" type="ORF">RS3R1_04610</name>
</gene>
<proteinExistence type="predicted"/>
<sequence>MDSVPLVGNPLRILVADKRFEQRVIVEKCLGLMGYYKVCPAGCFEEMITLTHINSPLVDRFDLLIVNANLVVSAGVDVFDFCFHNSRVKNVLVYEAALEAGTSTTYKKKFNWKLRLIPGVGAEALEDFLSLIDSNFRQKKKQNSKARSVAF</sequence>
<reference evidence="1" key="2">
    <citation type="submission" date="2022-11" db="EMBL/GenBank/DDBJ databases">
        <title>Draft genome sequencing of Pseudomonas atacamensis RS3R1.</title>
        <authorList>
            <person name="Furuya T."/>
            <person name="Kaneko H."/>
        </authorList>
    </citation>
    <scope>NUCLEOTIDE SEQUENCE</scope>
    <source>
        <strain evidence="1">RS3R-1</strain>
    </source>
</reference>
<evidence type="ECO:0008006" key="3">
    <source>
        <dbReference type="Google" id="ProtNLM"/>
    </source>
</evidence>
<keyword evidence="2" id="KW-1185">Reference proteome</keyword>
<name>A0ABQ5PD14_9PSED</name>
<dbReference type="Proteomes" id="UP001145022">
    <property type="component" value="Unassembled WGS sequence"/>
</dbReference>
<comment type="caution">
    <text evidence="1">The sequence shown here is derived from an EMBL/GenBank/DDBJ whole genome shotgun (WGS) entry which is preliminary data.</text>
</comment>
<reference evidence="1" key="1">
    <citation type="journal article" date="2021" name="Sci. Rep.">
        <title>An efficient direct screening system for microorganisms that activate plant immune responses based on plant-microbe interactions using cultured plant cells.</title>
        <authorList>
            <person name="Kurokawa M."/>
            <person name="Nakano M."/>
            <person name="Kitahata N."/>
            <person name="Kuchitsu K."/>
            <person name="Furuya T."/>
        </authorList>
    </citation>
    <scope>NUCLEOTIDE SEQUENCE</scope>
    <source>
        <strain evidence="1">RS3R-1</strain>
    </source>
</reference>
<organism evidence="1 2">
    <name type="scientific">Pseudomonas atacamensis</name>
    <dbReference type="NCBI Taxonomy" id="2565368"/>
    <lineage>
        <taxon>Bacteria</taxon>
        <taxon>Pseudomonadati</taxon>
        <taxon>Pseudomonadota</taxon>
        <taxon>Gammaproteobacteria</taxon>
        <taxon>Pseudomonadales</taxon>
        <taxon>Pseudomonadaceae</taxon>
        <taxon>Pseudomonas</taxon>
    </lineage>
</organism>
<protein>
    <recommendedName>
        <fullName evidence="3">Response regulatory domain-containing protein</fullName>
    </recommendedName>
</protein>
<dbReference type="EMBL" id="BSCQ01000003">
    <property type="protein sequence ID" value="GLH41374.1"/>
    <property type="molecule type" value="Genomic_DNA"/>
</dbReference>
<evidence type="ECO:0000313" key="1">
    <source>
        <dbReference type="EMBL" id="GLH41374.1"/>
    </source>
</evidence>
<dbReference type="RefSeq" id="WP_281891557.1">
    <property type="nucleotide sequence ID" value="NZ_BSCQ01000003.1"/>
</dbReference>
<accession>A0ABQ5PD14</accession>
<evidence type="ECO:0000313" key="2">
    <source>
        <dbReference type="Proteomes" id="UP001145022"/>
    </source>
</evidence>